<sequence>MKLYVHSILASFSVLCASLCGCPEDDYVPPVTYEVQQNQLVFVDGDRFNYAVGDTLWLNVQVPQRVIDEITGQSYDIFEITGATEARISLKLEKESSFTKPFLVNFSQEDLVLEAGVFQIPEFETTQLALDVNYQDDAYRLRIGFLLKEAGVYQLSGFYGNDWQFGFYDTDFGKLPQEYVFVTTTVRGAANGALRFTVVE</sequence>
<dbReference type="EMBL" id="LDJX01000004">
    <property type="protein sequence ID" value="KPM31718.1"/>
    <property type="molecule type" value="Genomic_DNA"/>
</dbReference>
<dbReference type="PROSITE" id="PS51257">
    <property type="entry name" value="PROKAR_LIPOPROTEIN"/>
    <property type="match status" value="1"/>
</dbReference>
<dbReference type="Proteomes" id="UP000050280">
    <property type="component" value="Unassembled WGS sequence"/>
</dbReference>
<proteinExistence type="predicted"/>
<dbReference type="AlphaFoldDB" id="A0A0P7AV01"/>
<comment type="caution">
    <text evidence="1">The sequence shown here is derived from an EMBL/GenBank/DDBJ whole genome shotgun (WGS) entry which is preliminary data.</text>
</comment>
<protein>
    <submittedName>
        <fullName evidence="1">Uncharacterized protein</fullName>
    </submittedName>
</protein>
<keyword evidence="2" id="KW-1185">Reference proteome</keyword>
<accession>A0A0P7AV01</accession>
<gene>
    <name evidence="1" type="ORF">I595_2213</name>
</gene>
<name>A0A0P7AV01_9FLAO</name>
<dbReference type="STRING" id="1300341.I595_2213"/>
<organism evidence="1 2">
    <name type="scientific">Croceitalea dokdonensis DOKDO 023</name>
    <dbReference type="NCBI Taxonomy" id="1300341"/>
    <lineage>
        <taxon>Bacteria</taxon>
        <taxon>Pseudomonadati</taxon>
        <taxon>Bacteroidota</taxon>
        <taxon>Flavobacteriia</taxon>
        <taxon>Flavobacteriales</taxon>
        <taxon>Flavobacteriaceae</taxon>
        <taxon>Croceitalea</taxon>
    </lineage>
</organism>
<dbReference type="RefSeq" id="WP_054559297.1">
    <property type="nucleotide sequence ID" value="NZ_LDJX01000004.1"/>
</dbReference>
<evidence type="ECO:0000313" key="2">
    <source>
        <dbReference type="Proteomes" id="UP000050280"/>
    </source>
</evidence>
<reference evidence="1 2" key="1">
    <citation type="submission" date="2015-09" db="EMBL/GenBank/DDBJ databases">
        <title>Genome sequence of the marine flavobacterium Croceitalea dokdonensis DOKDO 023 that contains proton- and sodium-pumping rhodopsins.</title>
        <authorList>
            <person name="Kwon S.-K."/>
            <person name="Lee H.K."/>
            <person name="Kwak M.-J."/>
            <person name="Kim J.F."/>
        </authorList>
    </citation>
    <scope>NUCLEOTIDE SEQUENCE [LARGE SCALE GENOMIC DNA]</scope>
    <source>
        <strain evidence="1 2">DOKDO 023</strain>
    </source>
</reference>
<evidence type="ECO:0000313" key="1">
    <source>
        <dbReference type="EMBL" id="KPM31718.1"/>
    </source>
</evidence>
<dbReference type="OrthoDB" id="1447180at2"/>